<dbReference type="AlphaFoldDB" id="A0AAV9D8C5"/>
<keyword evidence="3" id="KW-1185">Reference proteome</keyword>
<gene>
    <name evidence="2" type="ORF">QJS10_CPB15g00705</name>
</gene>
<dbReference type="Proteomes" id="UP001180020">
    <property type="component" value="Unassembled WGS sequence"/>
</dbReference>
<feature type="region of interest" description="Disordered" evidence="1">
    <location>
        <begin position="1"/>
        <end position="32"/>
    </location>
</feature>
<comment type="caution">
    <text evidence="2">The sequence shown here is derived from an EMBL/GenBank/DDBJ whole genome shotgun (WGS) entry which is preliminary data.</text>
</comment>
<dbReference type="EMBL" id="JAUJYO010000015">
    <property type="protein sequence ID" value="KAK1297211.1"/>
    <property type="molecule type" value="Genomic_DNA"/>
</dbReference>
<proteinExistence type="predicted"/>
<protein>
    <submittedName>
        <fullName evidence="2">Uncharacterized protein</fullName>
    </submittedName>
</protein>
<organism evidence="2 3">
    <name type="scientific">Acorus calamus</name>
    <name type="common">Sweet flag</name>
    <dbReference type="NCBI Taxonomy" id="4465"/>
    <lineage>
        <taxon>Eukaryota</taxon>
        <taxon>Viridiplantae</taxon>
        <taxon>Streptophyta</taxon>
        <taxon>Embryophyta</taxon>
        <taxon>Tracheophyta</taxon>
        <taxon>Spermatophyta</taxon>
        <taxon>Magnoliopsida</taxon>
        <taxon>Liliopsida</taxon>
        <taxon>Acoraceae</taxon>
        <taxon>Acorus</taxon>
    </lineage>
</organism>
<feature type="compositionally biased region" description="Acidic residues" evidence="1">
    <location>
        <begin position="1"/>
        <end position="11"/>
    </location>
</feature>
<name>A0AAV9D8C5_ACOCL</name>
<sequence>MGSIGTDEDEKSDAVGKSPTPRHHNTLPSHLELQLPPPLVAMAADDFEMVSWKTLAYTSL</sequence>
<reference evidence="2" key="1">
    <citation type="journal article" date="2023" name="Nat. Commun.">
        <title>Diploid and tetraploid genomes of Acorus and the evolution of monocots.</title>
        <authorList>
            <person name="Ma L."/>
            <person name="Liu K.W."/>
            <person name="Li Z."/>
            <person name="Hsiao Y.Y."/>
            <person name="Qi Y."/>
            <person name="Fu T."/>
            <person name="Tang G.D."/>
            <person name="Zhang D."/>
            <person name="Sun W.H."/>
            <person name="Liu D.K."/>
            <person name="Li Y."/>
            <person name="Chen G.Z."/>
            <person name="Liu X.D."/>
            <person name="Liao X.Y."/>
            <person name="Jiang Y.T."/>
            <person name="Yu X."/>
            <person name="Hao Y."/>
            <person name="Huang J."/>
            <person name="Zhao X.W."/>
            <person name="Ke S."/>
            <person name="Chen Y.Y."/>
            <person name="Wu W.L."/>
            <person name="Hsu J.L."/>
            <person name="Lin Y.F."/>
            <person name="Huang M.D."/>
            <person name="Li C.Y."/>
            <person name="Huang L."/>
            <person name="Wang Z.W."/>
            <person name="Zhao X."/>
            <person name="Zhong W.Y."/>
            <person name="Peng D.H."/>
            <person name="Ahmad S."/>
            <person name="Lan S."/>
            <person name="Zhang J.S."/>
            <person name="Tsai W.C."/>
            <person name="Van de Peer Y."/>
            <person name="Liu Z.J."/>
        </authorList>
    </citation>
    <scope>NUCLEOTIDE SEQUENCE</scope>
    <source>
        <strain evidence="2">CP</strain>
    </source>
</reference>
<accession>A0AAV9D8C5</accession>
<evidence type="ECO:0000313" key="3">
    <source>
        <dbReference type="Proteomes" id="UP001180020"/>
    </source>
</evidence>
<evidence type="ECO:0000313" key="2">
    <source>
        <dbReference type="EMBL" id="KAK1297211.1"/>
    </source>
</evidence>
<reference evidence="2" key="2">
    <citation type="submission" date="2023-06" db="EMBL/GenBank/DDBJ databases">
        <authorList>
            <person name="Ma L."/>
            <person name="Liu K.-W."/>
            <person name="Li Z."/>
            <person name="Hsiao Y.-Y."/>
            <person name="Qi Y."/>
            <person name="Fu T."/>
            <person name="Tang G."/>
            <person name="Zhang D."/>
            <person name="Sun W.-H."/>
            <person name="Liu D.-K."/>
            <person name="Li Y."/>
            <person name="Chen G.-Z."/>
            <person name="Liu X.-D."/>
            <person name="Liao X.-Y."/>
            <person name="Jiang Y.-T."/>
            <person name="Yu X."/>
            <person name="Hao Y."/>
            <person name="Huang J."/>
            <person name="Zhao X.-W."/>
            <person name="Ke S."/>
            <person name="Chen Y.-Y."/>
            <person name="Wu W.-L."/>
            <person name="Hsu J.-L."/>
            <person name="Lin Y.-F."/>
            <person name="Huang M.-D."/>
            <person name="Li C.-Y."/>
            <person name="Huang L."/>
            <person name="Wang Z.-W."/>
            <person name="Zhao X."/>
            <person name="Zhong W.-Y."/>
            <person name="Peng D.-H."/>
            <person name="Ahmad S."/>
            <person name="Lan S."/>
            <person name="Zhang J.-S."/>
            <person name="Tsai W.-C."/>
            <person name="Van De Peer Y."/>
            <person name="Liu Z.-J."/>
        </authorList>
    </citation>
    <scope>NUCLEOTIDE SEQUENCE</scope>
    <source>
        <strain evidence="2">CP</strain>
        <tissue evidence="2">Leaves</tissue>
    </source>
</reference>
<evidence type="ECO:0000256" key="1">
    <source>
        <dbReference type="SAM" id="MobiDB-lite"/>
    </source>
</evidence>